<dbReference type="PANTHER" id="PTHR30629:SF2">
    <property type="entry name" value="PROPHAGE INTEGRASE INTS-RELATED"/>
    <property type="match status" value="1"/>
</dbReference>
<dbReference type="RefSeq" id="WP_071866806.1">
    <property type="nucleotide sequence ID" value="NZ_BJWA01000007.1"/>
</dbReference>
<dbReference type="Pfam" id="PF14659">
    <property type="entry name" value="Phage_int_SAM_3"/>
    <property type="match status" value="1"/>
</dbReference>
<dbReference type="InterPro" id="IPR050808">
    <property type="entry name" value="Phage_Integrase"/>
</dbReference>
<protein>
    <submittedName>
        <fullName evidence="6">Site-specific integrase</fullName>
    </submittedName>
</protein>
<dbReference type="CDD" id="cd01189">
    <property type="entry name" value="INT_ICEBs1_C_like"/>
    <property type="match status" value="1"/>
</dbReference>
<dbReference type="InterPro" id="IPR004107">
    <property type="entry name" value="Integrase_SAM-like_N"/>
</dbReference>
<evidence type="ECO:0000256" key="4">
    <source>
        <dbReference type="ARBA" id="ARBA00023172"/>
    </source>
</evidence>
<dbReference type="Pfam" id="PF14657">
    <property type="entry name" value="Arm-DNA-bind_4"/>
    <property type="match status" value="1"/>
</dbReference>
<evidence type="ECO:0000256" key="1">
    <source>
        <dbReference type="ARBA" id="ARBA00008857"/>
    </source>
</evidence>
<dbReference type="InterPro" id="IPR010998">
    <property type="entry name" value="Integrase_recombinase_N"/>
</dbReference>
<keyword evidence="4" id="KW-0233">DNA recombination</keyword>
<dbReference type="InterPro" id="IPR011010">
    <property type="entry name" value="DNA_brk_join_enz"/>
</dbReference>
<keyword evidence="7" id="KW-1185">Reference proteome</keyword>
<dbReference type="Pfam" id="PF00589">
    <property type="entry name" value="Phage_integrase"/>
    <property type="match status" value="1"/>
</dbReference>
<dbReference type="Gene3D" id="1.10.443.10">
    <property type="entry name" value="Intergrase catalytic core"/>
    <property type="match status" value="1"/>
</dbReference>
<dbReference type="GeneID" id="60999715"/>
<dbReference type="PANTHER" id="PTHR30629">
    <property type="entry name" value="PROPHAGE INTEGRASE"/>
    <property type="match status" value="1"/>
</dbReference>
<evidence type="ECO:0000313" key="6">
    <source>
        <dbReference type="EMBL" id="GEL80100.1"/>
    </source>
</evidence>
<dbReference type="InterPro" id="IPR002104">
    <property type="entry name" value="Integrase_catalytic"/>
</dbReference>
<evidence type="ECO:0000259" key="5">
    <source>
        <dbReference type="PROSITE" id="PS51898"/>
    </source>
</evidence>
<dbReference type="InterPro" id="IPR028259">
    <property type="entry name" value="AP2-like_int_N"/>
</dbReference>
<organism evidence="6 7">
    <name type="scientific">Enterococcus mundtii</name>
    <dbReference type="NCBI Taxonomy" id="53346"/>
    <lineage>
        <taxon>Bacteria</taxon>
        <taxon>Bacillati</taxon>
        <taxon>Bacillota</taxon>
        <taxon>Bacilli</taxon>
        <taxon>Lactobacillales</taxon>
        <taxon>Enterococcaceae</taxon>
        <taxon>Enterococcus</taxon>
    </lineage>
</organism>
<keyword evidence="3" id="KW-0238">DNA-binding</keyword>
<dbReference type="EMBL" id="BJWA01000007">
    <property type="protein sequence ID" value="GEL80100.1"/>
    <property type="molecule type" value="Genomic_DNA"/>
</dbReference>
<dbReference type="Gene3D" id="1.10.150.130">
    <property type="match status" value="1"/>
</dbReference>
<dbReference type="PROSITE" id="PS51898">
    <property type="entry name" value="TYR_RECOMBINASE"/>
    <property type="match status" value="1"/>
</dbReference>
<gene>
    <name evidence="6" type="ORF">EMU01_12440</name>
</gene>
<reference evidence="6 7" key="1">
    <citation type="submission" date="2019-07" db="EMBL/GenBank/DDBJ databases">
        <title>Whole genome shotgun sequence of Enterococcus mundtii NBRC 100490.</title>
        <authorList>
            <person name="Hosoyama A."/>
            <person name="Uohara A."/>
            <person name="Ohji S."/>
            <person name="Ichikawa N."/>
        </authorList>
    </citation>
    <scope>NUCLEOTIDE SEQUENCE [LARGE SCALE GENOMIC DNA]</scope>
    <source>
        <strain evidence="6 7">NBRC 100490</strain>
    </source>
</reference>
<comment type="similarity">
    <text evidence="1">Belongs to the 'phage' integrase family.</text>
</comment>
<dbReference type="InterPro" id="IPR013762">
    <property type="entry name" value="Integrase-like_cat_sf"/>
</dbReference>
<evidence type="ECO:0000313" key="7">
    <source>
        <dbReference type="Proteomes" id="UP000321175"/>
    </source>
</evidence>
<feature type="domain" description="Tyr recombinase" evidence="5">
    <location>
        <begin position="182"/>
        <end position="378"/>
    </location>
</feature>
<evidence type="ECO:0000256" key="3">
    <source>
        <dbReference type="ARBA" id="ARBA00023125"/>
    </source>
</evidence>
<keyword evidence="2" id="KW-0229">DNA integration</keyword>
<comment type="caution">
    <text evidence="6">The sequence shown here is derived from an EMBL/GenBank/DDBJ whole genome shotgun (WGS) entry which is preliminary data.</text>
</comment>
<name>A0ABQ0VCE8_ENTMU</name>
<dbReference type="SUPFAM" id="SSF56349">
    <property type="entry name" value="DNA breaking-rejoining enzymes"/>
    <property type="match status" value="1"/>
</dbReference>
<sequence length="386" mass="45123">MAKREIDKRIKSYLTKKNETKYMFYIYAGVDPMTGKKRKVKKMGFKTALEADRALRRIETQVKNEGADSVKVKQSKKFLEIYNLWFENYKKTVKESTWASTEEIFRLHILPVFGENFINKIDVFFCQKAVNEWSEQYPKTFKKYKNYTSNVFDYAVSIQETESNPMKIITVPKGEILRIEKKDVEFYTKDELLEFLNAAKREKDTIYIFFYLLAYTGLRKGEAFALTWSDINFRTNTLTVNKTITRGKNGRLIVNEPKTKNGVRTIYLDHELSNALKKYKKSSNKLTHIFDSTNLIFSNNGELYNPTITRFWLKQIYKKNENLKRISAHGFRHTHASLLFESGASLKDAQAILGHADIQTTANIYTHVTENKNKTTISNFSNYMKG</sequence>
<accession>A0ABQ0VCE8</accession>
<proteinExistence type="inferred from homology"/>
<evidence type="ECO:0000256" key="2">
    <source>
        <dbReference type="ARBA" id="ARBA00022908"/>
    </source>
</evidence>
<dbReference type="Proteomes" id="UP000321175">
    <property type="component" value="Unassembled WGS sequence"/>
</dbReference>